<dbReference type="Proteomes" id="UP000036202">
    <property type="component" value="Chromosome"/>
</dbReference>
<dbReference type="RefSeq" id="WP_046217275.1">
    <property type="nucleotide sequence ID" value="NZ_CP011974.1"/>
</dbReference>
<dbReference type="KEGG" id="beo:BEH_11790"/>
<protein>
    <recommendedName>
        <fullName evidence="3">DUF2634 domain-containing protein</fullName>
    </recommendedName>
</protein>
<evidence type="ECO:0008006" key="3">
    <source>
        <dbReference type="Google" id="ProtNLM"/>
    </source>
</evidence>
<gene>
    <name evidence="1" type="ORF">BEH_11790</name>
</gene>
<dbReference type="EMBL" id="CP011974">
    <property type="protein sequence ID" value="AKO92714.1"/>
    <property type="molecule type" value="Genomic_DNA"/>
</dbReference>
<reference evidence="2" key="2">
    <citation type="submission" date="2015-06" db="EMBL/GenBank/DDBJ databases">
        <title>Genome Sequence of Bacillus endophyticus and Analysis of its Companion Mechanism in the Ketogulonigenium vulgare-Bacillus strain Consortium.</title>
        <authorList>
            <person name="Jia N."/>
            <person name="Du J."/>
            <person name="Ding M.-Z."/>
            <person name="Gao F."/>
            <person name="Yuan Y.-J."/>
        </authorList>
    </citation>
    <scope>NUCLEOTIDE SEQUENCE [LARGE SCALE GENOMIC DNA]</scope>
    <source>
        <strain evidence="2">Hbe603</strain>
    </source>
</reference>
<dbReference type="OrthoDB" id="2088193at2"/>
<evidence type="ECO:0000313" key="2">
    <source>
        <dbReference type="Proteomes" id="UP000036202"/>
    </source>
</evidence>
<keyword evidence="2" id="KW-1185">Reference proteome</keyword>
<dbReference type="Pfam" id="PF10934">
    <property type="entry name" value="Sheath_initiator"/>
    <property type="match status" value="1"/>
</dbReference>
<dbReference type="AlphaFoldDB" id="A0A0H4KK99"/>
<dbReference type="Gene3D" id="3.10.450.40">
    <property type="match status" value="1"/>
</dbReference>
<dbReference type="SUPFAM" id="SSF160719">
    <property type="entry name" value="gpW/gp25-like"/>
    <property type="match status" value="1"/>
</dbReference>
<reference evidence="1 2" key="1">
    <citation type="journal article" date="2015" name="PLoS ONE">
        <title>Genome Sequence of Bacillus endophyticus and Analysis of Its Companion Mechanism in the Ketogulonigenium vulgare-Bacillus Strain Consortium.</title>
        <authorList>
            <person name="Jia N."/>
            <person name="Du J."/>
            <person name="Ding M.Z."/>
            <person name="Gao F."/>
            <person name="Yuan Y.J."/>
        </authorList>
    </citation>
    <scope>NUCLEOTIDE SEQUENCE [LARGE SCALE GENOMIC DNA]</scope>
    <source>
        <strain evidence="1 2">Hbe603</strain>
    </source>
</reference>
<name>A0A0H4KK99_9BACI</name>
<dbReference type="InterPro" id="IPR020288">
    <property type="entry name" value="Sheath_initiator"/>
</dbReference>
<evidence type="ECO:0000313" key="1">
    <source>
        <dbReference type="EMBL" id="AKO92714.1"/>
    </source>
</evidence>
<sequence>MLAPKLKDGDLVIKDNNLIMVDEDEELAQSVKSVLQTRKGEFFLDEEHGMSFDNILGKVADQAATRDDIIEAVSQEERIRSVTDVSFSDNPKTRIREVKMTFEKEDGTELELEEVVIGA</sequence>
<organism evidence="1 2">
    <name type="scientific">Priestia filamentosa</name>
    <dbReference type="NCBI Taxonomy" id="1402861"/>
    <lineage>
        <taxon>Bacteria</taxon>
        <taxon>Bacillati</taxon>
        <taxon>Bacillota</taxon>
        <taxon>Bacilli</taxon>
        <taxon>Bacillales</taxon>
        <taxon>Bacillaceae</taxon>
        <taxon>Priestia</taxon>
    </lineage>
</organism>
<accession>A0A0H4KK99</accession>
<proteinExistence type="predicted"/>
<dbReference type="PATRIC" id="fig|135735.6.peg.2470"/>